<feature type="compositionally biased region" description="Basic and acidic residues" evidence="1">
    <location>
        <begin position="21"/>
        <end position="54"/>
    </location>
</feature>
<gene>
    <name evidence="2" type="ORF">JD844_013249</name>
</gene>
<proteinExistence type="predicted"/>
<dbReference type="Proteomes" id="UP000826234">
    <property type="component" value="Unassembled WGS sequence"/>
</dbReference>
<name>A0ABQ7TLI7_PHRPL</name>
<feature type="region of interest" description="Disordered" evidence="1">
    <location>
        <begin position="19"/>
        <end position="54"/>
    </location>
</feature>
<organism evidence="2 3">
    <name type="scientific">Phrynosoma platyrhinos</name>
    <name type="common">Desert horned lizard</name>
    <dbReference type="NCBI Taxonomy" id="52577"/>
    <lineage>
        <taxon>Eukaryota</taxon>
        <taxon>Metazoa</taxon>
        <taxon>Chordata</taxon>
        <taxon>Craniata</taxon>
        <taxon>Vertebrata</taxon>
        <taxon>Euteleostomi</taxon>
        <taxon>Lepidosauria</taxon>
        <taxon>Squamata</taxon>
        <taxon>Bifurcata</taxon>
        <taxon>Unidentata</taxon>
        <taxon>Episquamata</taxon>
        <taxon>Toxicofera</taxon>
        <taxon>Iguania</taxon>
        <taxon>Phrynosomatidae</taxon>
        <taxon>Phrynosomatinae</taxon>
        <taxon>Phrynosoma</taxon>
    </lineage>
</organism>
<keyword evidence="3" id="KW-1185">Reference proteome</keyword>
<evidence type="ECO:0000256" key="1">
    <source>
        <dbReference type="SAM" id="MobiDB-lite"/>
    </source>
</evidence>
<dbReference type="EMBL" id="JAIPUX010000439">
    <property type="protein sequence ID" value="KAH0630322.1"/>
    <property type="molecule type" value="Genomic_DNA"/>
</dbReference>
<comment type="caution">
    <text evidence="2">The sequence shown here is derived from an EMBL/GenBank/DDBJ whole genome shotgun (WGS) entry which is preliminary data.</text>
</comment>
<feature type="region of interest" description="Disordered" evidence="1">
    <location>
        <begin position="125"/>
        <end position="155"/>
    </location>
</feature>
<evidence type="ECO:0000313" key="3">
    <source>
        <dbReference type="Proteomes" id="UP000826234"/>
    </source>
</evidence>
<protein>
    <submittedName>
        <fullName evidence="2">Uncharacterized protein</fullName>
    </submittedName>
</protein>
<accession>A0ABQ7TLI7</accession>
<evidence type="ECO:0000313" key="2">
    <source>
        <dbReference type="EMBL" id="KAH0630322.1"/>
    </source>
</evidence>
<reference evidence="2 3" key="1">
    <citation type="journal article" date="2022" name="Gigascience">
        <title>A chromosome-level genome assembly and annotation of the desert horned lizard, Phrynosoma platyrhinos, provides insight into chromosomal rearrangements among reptiles.</title>
        <authorList>
            <person name="Koochekian N."/>
            <person name="Ascanio A."/>
            <person name="Farleigh K."/>
            <person name="Card D.C."/>
            <person name="Schield D.R."/>
            <person name="Castoe T.A."/>
            <person name="Jezkova T."/>
        </authorList>
    </citation>
    <scope>NUCLEOTIDE SEQUENCE [LARGE SCALE GENOMIC DNA]</scope>
    <source>
        <tissue evidence="2">Liver</tissue>
    </source>
</reference>
<sequence>MLYEQSLLTSDKSTHIISEGMGKKDILPPTSKRLEMESDQDVRRDQLRDGHVNKEALPEISEDFFYGLNPEEKECLEYFLQTINTLDGEILKDDDEETHEDMAECLGSKDQTKSTVDSRMQESTSLEVVPAKPVSPHPATFTIKTTGSLPEESGDITLRSKPDANCPKGIGPHRPTDSPAVHLRKFDTIMRSGVNVQELRSRFLLHHDSSTNADRETTEDIAGTIKQLGPLLGDQKTAKDGGL</sequence>